<dbReference type="InterPro" id="IPR011698">
    <property type="entry name" value="GATase_3"/>
</dbReference>
<dbReference type="HAMAP" id="MF_00028">
    <property type="entry name" value="CobQ"/>
    <property type="match status" value="1"/>
</dbReference>
<dbReference type="InterPro" id="IPR004459">
    <property type="entry name" value="CobQ_synth"/>
</dbReference>
<dbReference type="GO" id="GO:0009236">
    <property type="term" value="P:cobalamin biosynthetic process"/>
    <property type="evidence" value="ECO:0007669"/>
    <property type="project" value="UniProtKB-UniRule"/>
</dbReference>
<dbReference type="InterPro" id="IPR047045">
    <property type="entry name" value="CobQ_N"/>
</dbReference>
<evidence type="ECO:0000313" key="7">
    <source>
        <dbReference type="EMBL" id="MBE5918757.1"/>
    </source>
</evidence>
<evidence type="ECO:0000256" key="1">
    <source>
        <dbReference type="ARBA" id="ARBA00004953"/>
    </source>
</evidence>
<dbReference type="PANTHER" id="PTHR21343:SF1">
    <property type="entry name" value="COBYRIC ACID SYNTHASE"/>
    <property type="match status" value="1"/>
</dbReference>
<dbReference type="SUPFAM" id="SSF52317">
    <property type="entry name" value="Class I glutamine amidotransferase-like"/>
    <property type="match status" value="1"/>
</dbReference>
<dbReference type="PANTHER" id="PTHR21343">
    <property type="entry name" value="DETHIOBIOTIN SYNTHETASE"/>
    <property type="match status" value="1"/>
</dbReference>
<protein>
    <recommendedName>
        <fullName evidence="4">Cobyric acid synthase</fullName>
    </recommendedName>
</protein>
<dbReference type="GO" id="GO:0015420">
    <property type="term" value="F:ABC-type vitamin B12 transporter activity"/>
    <property type="evidence" value="ECO:0007669"/>
    <property type="project" value="UniProtKB-UniRule"/>
</dbReference>
<dbReference type="PROSITE" id="PS51273">
    <property type="entry name" value="GATASE_TYPE_1"/>
    <property type="match status" value="1"/>
</dbReference>
<sequence length="502" mass="54541">MSKVIMIQGTMSNVGKSLLVGALCRIFKQDGLKVAPFKSQNMALNSFVTEEGLEMGRAQVMQAECAGVKPSVYMNPILLKPTNDVGSQVIVNGEVLGNMTAREYFAYKKNLIGDIKAAYNKLAQWADVIVIEGAGSPAEINLKADDIVNMGMAKLVDAPVLLVGDIDRGGVFAQLLGTLELLEEDERDRVKGLIINKFRGDKTLLDSGIDMLEERGGVPVVGTIPYTRLMIDDEDSLSERLDNKGDVKGDAVIEIAVIRLPKISNFTDVAPFENIDGVKVNFVSKPSELDGADMVIIPGSKNTISDMVWLIESGMSTAIKKFANHGPVVGICGGFQIMGNTISDPDLVEGAGVGRINGLGLIPMDTVIVDGKYRSQTKGHFRKMDGIFESLSGEYFEGYEIHNGRSKINEEFVSSYQNGNIFGTYVHGCFDNGDIALKLAKSLANKKGVSLSEDSMDYQAIREKEYDKLADAVRANLDINYIYEIMSLPPLGEGAPKGRMRV</sequence>
<evidence type="ECO:0000256" key="2">
    <source>
        <dbReference type="ARBA" id="ARBA00022573"/>
    </source>
</evidence>
<dbReference type="CDD" id="cd01750">
    <property type="entry name" value="GATase1_CobQ"/>
    <property type="match status" value="1"/>
</dbReference>
<dbReference type="Pfam" id="PF01656">
    <property type="entry name" value="CbiA"/>
    <property type="match status" value="1"/>
</dbReference>
<organism evidence="7 8">
    <name type="scientific">Pseudobutyrivibrio ruminis</name>
    <dbReference type="NCBI Taxonomy" id="46206"/>
    <lineage>
        <taxon>Bacteria</taxon>
        <taxon>Bacillati</taxon>
        <taxon>Bacillota</taxon>
        <taxon>Clostridia</taxon>
        <taxon>Lachnospirales</taxon>
        <taxon>Lachnospiraceae</taxon>
        <taxon>Pseudobutyrivibrio</taxon>
    </lineage>
</organism>
<comment type="pathway">
    <text evidence="1 4">Cofactor biosynthesis; adenosylcobalamin biosynthesis.</text>
</comment>
<name>A0A927U7Z5_9FIRM</name>
<keyword evidence="3 4" id="KW-0315">Glutamine amidotransferase</keyword>
<dbReference type="Gene3D" id="3.40.50.300">
    <property type="entry name" value="P-loop containing nucleotide triphosphate hydrolases"/>
    <property type="match status" value="1"/>
</dbReference>
<dbReference type="PROSITE" id="PS51274">
    <property type="entry name" value="GATASE_COBBQ"/>
    <property type="match status" value="1"/>
</dbReference>
<evidence type="ECO:0000256" key="4">
    <source>
        <dbReference type="HAMAP-Rule" id="MF_00028"/>
    </source>
</evidence>
<dbReference type="SUPFAM" id="SSF52540">
    <property type="entry name" value="P-loop containing nucleoside triphosphate hydrolases"/>
    <property type="match status" value="1"/>
</dbReference>
<evidence type="ECO:0000313" key="8">
    <source>
        <dbReference type="Proteomes" id="UP000766246"/>
    </source>
</evidence>
<accession>A0A927U7Z5</accession>
<comment type="similarity">
    <text evidence="4">Belongs to the CobB/CobQ family. CobQ subfamily.</text>
</comment>
<feature type="active site" evidence="4">
    <location>
        <position position="427"/>
    </location>
</feature>
<dbReference type="AlphaFoldDB" id="A0A927U7Z5"/>
<dbReference type="InterPro" id="IPR033949">
    <property type="entry name" value="CobQ_GATase1"/>
</dbReference>
<reference evidence="7" key="1">
    <citation type="submission" date="2019-04" db="EMBL/GenBank/DDBJ databases">
        <title>Evolution of Biomass-Degrading Anaerobic Consortia Revealed by Metagenomics.</title>
        <authorList>
            <person name="Peng X."/>
        </authorList>
    </citation>
    <scope>NUCLEOTIDE SEQUENCE</scope>
    <source>
        <strain evidence="7">SIG311</strain>
    </source>
</reference>
<feature type="domain" description="CobB/CobQ-like glutamine amidotransferase" evidence="6">
    <location>
        <begin position="254"/>
        <end position="433"/>
    </location>
</feature>
<gene>
    <name evidence="4" type="primary">cobQ</name>
    <name evidence="7" type="ORF">E7272_02835</name>
</gene>
<proteinExistence type="inferred from homology"/>
<dbReference type="Pfam" id="PF07685">
    <property type="entry name" value="GATase_3"/>
    <property type="match status" value="1"/>
</dbReference>
<dbReference type="Proteomes" id="UP000766246">
    <property type="component" value="Unassembled WGS sequence"/>
</dbReference>
<evidence type="ECO:0000259" key="6">
    <source>
        <dbReference type="Pfam" id="PF07685"/>
    </source>
</evidence>
<dbReference type="NCBIfam" id="TIGR00313">
    <property type="entry name" value="cobQ"/>
    <property type="match status" value="1"/>
</dbReference>
<comment type="caution">
    <text evidence="7">The sequence shown here is derived from an EMBL/GenBank/DDBJ whole genome shotgun (WGS) entry which is preliminary data.</text>
</comment>
<dbReference type="InterPro" id="IPR029062">
    <property type="entry name" value="Class_I_gatase-like"/>
</dbReference>
<keyword evidence="2 4" id="KW-0169">Cobalamin biosynthesis</keyword>
<dbReference type="EMBL" id="SVER01000005">
    <property type="protein sequence ID" value="MBE5918757.1"/>
    <property type="molecule type" value="Genomic_DNA"/>
</dbReference>
<dbReference type="Gene3D" id="3.40.50.880">
    <property type="match status" value="1"/>
</dbReference>
<dbReference type="NCBIfam" id="NF001989">
    <property type="entry name" value="PRK00784.1"/>
    <property type="match status" value="1"/>
</dbReference>
<dbReference type="CDD" id="cd05389">
    <property type="entry name" value="CobQ_N"/>
    <property type="match status" value="1"/>
</dbReference>
<dbReference type="GO" id="GO:0003824">
    <property type="term" value="F:catalytic activity"/>
    <property type="evidence" value="ECO:0007669"/>
    <property type="project" value="InterPro"/>
</dbReference>
<evidence type="ECO:0000259" key="5">
    <source>
        <dbReference type="Pfam" id="PF01656"/>
    </source>
</evidence>
<evidence type="ECO:0000256" key="3">
    <source>
        <dbReference type="ARBA" id="ARBA00022962"/>
    </source>
</evidence>
<feature type="active site" description="Nucleophile" evidence="4">
    <location>
        <position position="332"/>
    </location>
</feature>
<dbReference type="InterPro" id="IPR002586">
    <property type="entry name" value="CobQ/CobB/MinD/ParA_Nub-bd_dom"/>
</dbReference>
<feature type="domain" description="CobQ/CobB/MinD/ParA nucleotide binding" evidence="5">
    <location>
        <begin position="5"/>
        <end position="228"/>
    </location>
</feature>
<dbReference type="InterPro" id="IPR027417">
    <property type="entry name" value="P-loop_NTPase"/>
</dbReference>
<comment type="function">
    <text evidence="4">Catalyzes amidations at positions B, D, E, and G on adenosylcobyrinic A,C-diamide. NH(2) groups are provided by glutamine, and one molecule of ATP is hydrogenolyzed for each amidation.</text>
</comment>